<comment type="subcellular location">
    <subcellularLocation>
        <location evidence="1">Cell membrane</location>
        <topology evidence="1">Multi-pass membrane protein</topology>
    </subcellularLocation>
</comment>
<sequence length="177" mass="19864">MPYKLALYRNRFLAWDSALCISVNKSSHYRAVRVFFRLISRLGDGVFWYAVMLGIMLTQGESSFVPVLHMATAGLTGTIVYKWIKGKTLRPRPYEIHQDIWLTGRPLDRFSFPSGHTLHAVAFCAVGLYYYPQLAALLLPFTAFVALSRVVLGLHYPSDVIAGAFIGGLIASIFIIF</sequence>
<keyword evidence="3 7" id="KW-0812">Transmembrane</keyword>
<evidence type="ECO:0000313" key="10">
    <source>
        <dbReference type="Proteomes" id="UP000056322"/>
    </source>
</evidence>
<name>A0A0B7IYG2_9PROT</name>
<feature type="transmembrane region" description="Helical" evidence="7">
    <location>
        <begin position="63"/>
        <end position="84"/>
    </location>
</feature>
<evidence type="ECO:0000256" key="5">
    <source>
        <dbReference type="ARBA" id="ARBA00022989"/>
    </source>
</evidence>
<dbReference type="GO" id="GO:0016787">
    <property type="term" value="F:hydrolase activity"/>
    <property type="evidence" value="ECO:0007669"/>
    <property type="project" value="UniProtKB-KW"/>
</dbReference>
<dbReference type="Gene3D" id="1.20.144.10">
    <property type="entry name" value="Phosphatidic acid phosphatase type 2/haloperoxidase"/>
    <property type="match status" value="1"/>
</dbReference>
<organism evidence="9 10">
    <name type="scientific">Candidatus Methylopumilus turicensis</name>
    <dbReference type="NCBI Taxonomy" id="1581680"/>
    <lineage>
        <taxon>Bacteria</taxon>
        <taxon>Pseudomonadati</taxon>
        <taxon>Pseudomonadota</taxon>
        <taxon>Betaproteobacteria</taxon>
        <taxon>Nitrosomonadales</taxon>
        <taxon>Methylophilaceae</taxon>
        <taxon>Candidatus Methylopumilus</taxon>
    </lineage>
</organism>
<feature type="transmembrane region" description="Helical" evidence="7">
    <location>
        <begin position="34"/>
        <end position="57"/>
    </location>
</feature>
<dbReference type="HOGENOM" id="CLU_072573_10_2_4"/>
<dbReference type="SUPFAM" id="SSF48317">
    <property type="entry name" value="Acid phosphatase/Vanadium-dependent haloperoxidase"/>
    <property type="match status" value="1"/>
</dbReference>
<evidence type="ECO:0000256" key="3">
    <source>
        <dbReference type="ARBA" id="ARBA00022692"/>
    </source>
</evidence>
<dbReference type="CDD" id="cd01610">
    <property type="entry name" value="PAP2_like"/>
    <property type="match status" value="1"/>
</dbReference>
<dbReference type="PANTHER" id="PTHR14969:SF62">
    <property type="entry name" value="DECAPRENYLPHOSPHORYL-5-PHOSPHORIBOSE PHOSPHATASE RV3807C-RELATED"/>
    <property type="match status" value="1"/>
</dbReference>
<dbReference type="RefSeq" id="WP_045750796.1">
    <property type="nucleotide sequence ID" value="NZ_LN794158.1"/>
</dbReference>
<evidence type="ECO:0000313" key="9">
    <source>
        <dbReference type="EMBL" id="CEN55540.1"/>
    </source>
</evidence>
<dbReference type="STRING" id="1581680.BN1209_0494"/>
<dbReference type="KEGG" id="mbac:BN1209_0494"/>
<keyword evidence="2" id="KW-1003">Cell membrane</keyword>
<feature type="transmembrane region" description="Helical" evidence="7">
    <location>
        <begin position="160"/>
        <end position="176"/>
    </location>
</feature>
<dbReference type="SMART" id="SM00014">
    <property type="entry name" value="acidPPc"/>
    <property type="match status" value="1"/>
</dbReference>
<keyword evidence="10" id="KW-1185">Reference proteome</keyword>
<evidence type="ECO:0000259" key="8">
    <source>
        <dbReference type="SMART" id="SM00014"/>
    </source>
</evidence>
<accession>A0A0B7IYG2</accession>
<protein>
    <submittedName>
        <fullName evidence="9">Phosphoesterase PA-phosphatase related</fullName>
    </submittedName>
</protein>
<dbReference type="AlphaFoldDB" id="A0A0B7IYG2"/>
<dbReference type="GO" id="GO:0005886">
    <property type="term" value="C:plasma membrane"/>
    <property type="evidence" value="ECO:0007669"/>
    <property type="project" value="UniProtKB-SubCell"/>
</dbReference>
<dbReference type="EMBL" id="LN794158">
    <property type="protein sequence ID" value="CEN55540.1"/>
    <property type="molecule type" value="Genomic_DNA"/>
</dbReference>
<keyword evidence="5 7" id="KW-1133">Transmembrane helix</keyword>
<dbReference type="Pfam" id="PF01569">
    <property type="entry name" value="PAP2"/>
    <property type="match status" value="1"/>
</dbReference>
<dbReference type="OrthoDB" id="9801622at2"/>
<dbReference type="Proteomes" id="UP000056322">
    <property type="component" value="Chromosome 1"/>
</dbReference>
<dbReference type="InterPro" id="IPR000326">
    <property type="entry name" value="PAP2/HPO"/>
</dbReference>
<keyword evidence="6 7" id="KW-0472">Membrane</keyword>
<evidence type="ECO:0000256" key="7">
    <source>
        <dbReference type="SAM" id="Phobius"/>
    </source>
</evidence>
<dbReference type="InterPro" id="IPR036938">
    <property type="entry name" value="PAP2/HPO_sf"/>
</dbReference>
<evidence type="ECO:0000256" key="2">
    <source>
        <dbReference type="ARBA" id="ARBA00022475"/>
    </source>
</evidence>
<evidence type="ECO:0000256" key="6">
    <source>
        <dbReference type="ARBA" id="ARBA00023136"/>
    </source>
</evidence>
<reference evidence="10" key="1">
    <citation type="submission" date="2014-12" db="EMBL/GenBank/DDBJ databases">
        <authorList>
            <person name="Salcher M.M."/>
        </authorList>
    </citation>
    <scope>NUCLEOTIDE SEQUENCE [LARGE SCALE GENOMIC DNA]</scope>
    <source>
        <strain evidence="10">MMS-10A-171</strain>
    </source>
</reference>
<proteinExistence type="predicted"/>
<evidence type="ECO:0000256" key="1">
    <source>
        <dbReference type="ARBA" id="ARBA00004651"/>
    </source>
</evidence>
<keyword evidence="4" id="KW-0378">Hydrolase</keyword>
<feature type="domain" description="Phosphatidic acid phosphatase type 2/haloperoxidase" evidence="8">
    <location>
        <begin position="65"/>
        <end position="175"/>
    </location>
</feature>
<dbReference type="PANTHER" id="PTHR14969">
    <property type="entry name" value="SPHINGOSINE-1-PHOSPHATE PHOSPHOHYDROLASE"/>
    <property type="match status" value="1"/>
</dbReference>
<evidence type="ECO:0000256" key="4">
    <source>
        <dbReference type="ARBA" id="ARBA00022801"/>
    </source>
</evidence>
<gene>
    <name evidence="9" type="ORF">BN1209_0494</name>
</gene>